<evidence type="ECO:0000313" key="4">
    <source>
        <dbReference type="EMBL" id="HIP91127.1"/>
    </source>
</evidence>
<dbReference type="Pfam" id="PF04023">
    <property type="entry name" value="FeoA"/>
    <property type="match status" value="1"/>
</dbReference>
<accession>A0A832ZII4</accession>
<gene>
    <name evidence="3" type="ORF">EYH15_03040</name>
    <name evidence="4" type="ORF">EYH21_02370</name>
</gene>
<evidence type="ECO:0000313" key="3">
    <source>
        <dbReference type="EMBL" id="HIP84445.1"/>
    </source>
</evidence>
<dbReference type="InterPro" id="IPR008988">
    <property type="entry name" value="Transcriptional_repressor_C"/>
</dbReference>
<dbReference type="PANTHER" id="PTHR43151:SF1">
    <property type="entry name" value="SSR2333 PROTEIN"/>
    <property type="match status" value="1"/>
</dbReference>
<protein>
    <submittedName>
        <fullName evidence="4">Ferrous iron transport protein A</fullName>
    </submittedName>
</protein>
<dbReference type="SMART" id="SM00899">
    <property type="entry name" value="FeoA"/>
    <property type="match status" value="1"/>
</dbReference>
<dbReference type="InterPro" id="IPR007167">
    <property type="entry name" value="Fe-transptr_FeoA-like"/>
</dbReference>
<sequence>MESLADKKPGIYVIKEIVGKYKKLYDLGILAGRRITVISNDRGPMIVKVNNSKIAMGKDIGRCIVVE</sequence>
<dbReference type="EMBL" id="DQUO01000025">
    <property type="protein sequence ID" value="HIP91127.1"/>
    <property type="molecule type" value="Genomic_DNA"/>
</dbReference>
<reference evidence="4" key="1">
    <citation type="journal article" date="2020" name="ISME J.">
        <title>Gammaproteobacteria mediating utilization of methyl-, sulfur- and petroleum organic compounds in deep ocean hydrothermal plumes.</title>
        <authorList>
            <person name="Zhou Z."/>
            <person name="Liu Y."/>
            <person name="Pan J."/>
            <person name="Cron B.R."/>
            <person name="Toner B.M."/>
            <person name="Anantharaman K."/>
            <person name="Breier J.A."/>
            <person name="Dick G.J."/>
            <person name="Li M."/>
        </authorList>
    </citation>
    <scope>NUCLEOTIDE SEQUENCE</scope>
    <source>
        <strain evidence="3">SZUA-1453</strain>
        <strain evidence="4">SZUA-1471</strain>
    </source>
</reference>
<dbReference type="SUPFAM" id="SSF50037">
    <property type="entry name" value="C-terminal domain of transcriptional repressors"/>
    <property type="match status" value="1"/>
</dbReference>
<evidence type="ECO:0000256" key="1">
    <source>
        <dbReference type="ARBA" id="ARBA00023004"/>
    </source>
</evidence>
<keyword evidence="1" id="KW-0408">Iron</keyword>
<proteinExistence type="predicted"/>
<dbReference type="InterPro" id="IPR053184">
    <property type="entry name" value="FeoA-like"/>
</dbReference>
<feature type="domain" description="Ferrous iron transporter FeoA-like" evidence="2">
    <location>
        <begin position="2"/>
        <end position="67"/>
    </location>
</feature>
<evidence type="ECO:0000313" key="5">
    <source>
        <dbReference type="Proteomes" id="UP000618343"/>
    </source>
</evidence>
<evidence type="ECO:0000259" key="2">
    <source>
        <dbReference type="SMART" id="SM00899"/>
    </source>
</evidence>
<dbReference type="Gene3D" id="2.30.30.90">
    <property type="match status" value="1"/>
</dbReference>
<dbReference type="Proteomes" id="UP000643554">
    <property type="component" value="Unassembled WGS sequence"/>
</dbReference>
<dbReference type="GO" id="GO:0046914">
    <property type="term" value="F:transition metal ion binding"/>
    <property type="evidence" value="ECO:0007669"/>
    <property type="project" value="InterPro"/>
</dbReference>
<dbReference type="Proteomes" id="UP000618343">
    <property type="component" value="Unassembled WGS sequence"/>
</dbReference>
<dbReference type="AlphaFoldDB" id="A0A832ZII4"/>
<dbReference type="EMBL" id="DQUI01000059">
    <property type="protein sequence ID" value="HIP84445.1"/>
    <property type="molecule type" value="Genomic_DNA"/>
</dbReference>
<dbReference type="PANTHER" id="PTHR43151">
    <property type="entry name" value="FEOA FAMILY PROTEIN"/>
    <property type="match status" value="1"/>
</dbReference>
<organism evidence="4 5">
    <name type="scientific">Methanothermococcus okinawensis</name>
    <dbReference type="NCBI Taxonomy" id="155863"/>
    <lineage>
        <taxon>Archaea</taxon>
        <taxon>Methanobacteriati</taxon>
        <taxon>Methanobacteriota</taxon>
        <taxon>Methanomada group</taxon>
        <taxon>Methanococci</taxon>
        <taxon>Methanococcales</taxon>
        <taxon>Methanococcaceae</taxon>
        <taxon>Methanothermococcus</taxon>
    </lineage>
</organism>
<comment type="caution">
    <text evidence="4">The sequence shown here is derived from an EMBL/GenBank/DDBJ whole genome shotgun (WGS) entry which is preliminary data.</text>
</comment>
<name>A0A832ZII4_9EURY</name>
<dbReference type="InterPro" id="IPR038157">
    <property type="entry name" value="FeoA_core_dom"/>
</dbReference>